<proteinExistence type="predicted"/>
<evidence type="ECO:0000259" key="2">
    <source>
        <dbReference type="SMART" id="SM00062"/>
    </source>
</evidence>
<dbReference type="SMART" id="SM00062">
    <property type="entry name" value="PBPb"/>
    <property type="match status" value="1"/>
</dbReference>
<protein>
    <submittedName>
        <fullName evidence="3">Amino acid ABC transporter substrate-binding protein</fullName>
    </submittedName>
</protein>
<dbReference type="OrthoDB" id="336419at2"/>
<dbReference type="PANTHER" id="PTHR35936">
    <property type="entry name" value="MEMBRANE-BOUND LYTIC MUREIN TRANSGLYCOSYLASE F"/>
    <property type="match status" value="1"/>
</dbReference>
<keyword evidence="4" id="KW-1185">Reference proteome</keyword>
<dbReference type="InterPro" id="IPR001638">
    <property type="entry name" value="Solute-binding_3/MltF_N"/>
</dbReference>
<evidence type="ECO:0000313" key="3">
    <source>
        <dbReference type="EMBL" id="TGL64880.1"/>
    </source>
</evidence>
<reference evidence="3" key="1">
    <citation type="journal article" date="2019" name="PLoS Negl. Trop. Dis.">
        <title>Revisiting the worldwide diversity of Leptospira species in the environment.</title>
        <authorList>
            <person name="Vincent A.T."/>
            <person name="Schiettekatte O."/>
            <person name="Bourhy P."/>
            <person name="Veyrier F.J."/>
            <person name="Picardeau M."/>
        </authorList>
    </citation>
    <scope>NUCLEOTIDE SEQUENCE [LARGE SCALE GENOMIC DNA]</scope>
    <source>
        <strain evidence="3">201702455</strain>
    </source>
</reference>
<dbReference type="Gene3D" id="3.40.190.10">
    <property type="entry name" value="Periplasmic binding protein-like II"/>
    <property type="match status" value="2"/>
</dbReference>
<dbReference type="EMBL" id="RQGF01000006">
    <property type="protein sequence ID" value="TGL64880.1"/>
    <property type="molecule type" value="Genomic_DNA"/>
</dbReference>
<sequence>MNYKRGVIRKFSAIITIFFTFSVYSQQTPGSRLEEIQKRGELRVTGNRNFDPFYISDAKEGFPGFDAELGRKYAEFLGVKYSFTNRPEFEDYAEAIQSGEADIAFSGLSSTLERSKKGNFSSPYLISTTGALVNKNALPPPPEGNIISTVYFRSIKDLESISGLSFSVRAFSASHDYLLSIFPNSRVFTYGSMESAWNSVKEGQANCFVGDSLYIKGLLLKQRSILSNFRALIEPVQENHVSALLPKGDIYFSKNFEFFLSELKRTGELKSLEDKYFNRSDWVK</sequence>
<evidence type="ECO:0000313" key="4">
    <source>
        <dbReference type="Proteomes" id="UP000297762"/>
    </source>
</evidence>
<dbReference type="SUPFAM" id="SSF53850">
    <property type="entry name" value="Periplasmic binding protein-like II"/>
    <property type="match status" value="1"/>
</dbReference>
<dbReference type="PANTHER" id="PTHR35936:SF17">
    <property type="entry name" value="ARGININE-BINDING EXTRACELLULAR PROTEIN ARTP"/>
    <property type="match status" value="1"/>
</dbReference>
<dbReference type="AlphaFoldDB" id="A0A4R9KCT5"/>
<feature type="domain" description="Solute-binding protein family 3/N-terminal" evidence="2">
    <location>
        <begin position="41"/>
        <end position="280"/>
    </location>
</feature>
<comment type="caution">
    <text evidence="3">The sequence shown here is derived from an EMBL/GenBank/DDBJ whole genome shotgun (WGS) entry which is preliminary data.</text>
</comment>
<dbReference type="Proteomes" id="UP000297762">
    <property type="component" value="Unassembled WGS sequence"/>
</dbReference>
<name>A0A4R9KCT5_9LEPT</name>
<dbReference type="Pfam" id="PF00497">
    <property type="entry name" value="SBP_bac_3"/>
    <property type="match status" value="1"/>
</dbReference>
<gene>
    <name evidence="3" type="ORF">EHQ64_01020</name>
</gene>
<organism evidence="3 4">
    <name type="scientific">Leptospira sarikeiensis</name>
    <dbReference type="NCBI Taxonomy" id="2484943"/>
    <lineage>
        <taxon>Bacteria</taxon>
        <taxon>Pseudomonadati</taxon>
        <taxon>Spirochaetota</taxon>
        <taxon>Spirochaetia</taxon>
        <taxon>Leptospirales</taxon>
        <taxon>Leptospiraceae</taxon>
        <taxon>Leptospira</taxon>
    </lineage>
</organism>
<accession>A0A4R9KCT5</accession>
<keyword evidence="1" id="KW-0732">Signal</keyword>
<evidence type="ECO:0000256" key="1">
    <source>
        <dbReference type="ARBA" id="ARBA00022729"/>
    </source>
</evidence>